<accession>A0A7C0U6Y9</accession>
<evidence type="ECO:0000256" key="3">
    <source>
        <dbReference type="ARBA" id="ARBA00022989"/>
    </source>
</evidence>
<feature type="transmembrane region" description="Helical" evidence="5">
    <location>
        <begin position="335"/>
        <end position="352"/>
    </location>
</feature>
<evidence type="ECO:0000256" key="5">
    <source>
        <dbReference type="SAM" id="Phobius"/>
    </source>
</evidence>
<dbReference type="InterPro" id="IPR051533">
    <property type="entry name" value="WaaL-like"/>
</dbReference>
<comment type="subcellular location">
    <subcellularLocation>
        <location evidence="1">Membrane</location>
        <topology evidence="1">Multi-pass membrane protein</topology>
    </subcellularLocation>
</comment>
<evidence type="ECO:0000256" key="4">
    <source>
        <dbReference type="ARBA" id="ARBA00023136"/>
    </source>
</evidence>
<feature type="domain" description="O-antigen ligase-related" evidence="6">
    <location>
        <begin position="151"/>
        <end position="294"/>
    </location>
</feature>
<dbReference type="Pfam" id="PF04932">
    <property type="entry name" value="Wzy_C"/>
    <property type="match status" value="1"/>
</dbReference>
<evidence type="ECO:0000313" key="7">
    <source>
        <dbReference type="EMBL" id="HDD53562.1"/>
    </source>
</evidence>
<feature type="transmembrane region" description="Helical" evidence="5">
    <location>
        <begin position="69"/>
        <end position="94"/>
    </location>
</feature>
<protein>
    <recommendedName>
        <fullName evidence="6">O-antigen ligase-related domain-containing protein</fullName>
    </recommendedName>
</protein>
<keyword evidence="4 5" id="KW-0472">Membrane</keyword>
<feature type="non-terminal residue" evidence="7">
    <location>
        <position position="1"/>
    </location>
</feature>
<name>A0A7C0U6Y9_9BACT</name>
<evidence type="ECO:0000259" key="6">
    <source>
        <dbReference type="Pfam" id="PF04932"/>
    </source>
</evidence>
<dbReference type="Proteomes" id="UP000885690">
    <property type="component" value="Unassembled WGS sequence"/>
</dbReference>
<dbReference type="GO" id="GO:0016020">
    <property type="term" value="C:membrane"/>
    <property type="evidence" value="ECO:0007669"/>
    <property type="project" value="UniProtKB-SubCell"/>
</dbReference>
<keyword evidence="3 5" id="KW-1133">Transmembrane helix</keyword>
<gene>
    <name evidence="7" type="ORF">ENF32_05810</name>
</gene>
<keyword evidence="2 5" id="KW-0812">Transmembrane</keyword>
<feature type="transmembrane region" description="Helical" evidence="5">
    <location>
        <begin position="196"/>
        <end position="214"/>
    </location>
</feature>
<organism evidence="7">
    <name type="scientific">Thermosulfidibacter takaii</name>
    <dbReference type="NCBI Taxonomy" id="412593"/>
    <lineage>
        <taxon>Bacteria</taxon>
        <taxon>Pseudomonadati</taxon>
        <taxon>Thermosulfidibacterota</taxon>
        <taxon>Thermosulfidibacteria</taxon>
        <taxon>Thermosulfidibacterales</taxon>
        <taxon>Thermosulfidibacteraceae</taxon>
    </lineage>
</organism>
<feature type="transmembrane region" description="Helical" evidence="5">
    <location>
        <begin position="39"/>
        <end position="57"/>
    </location>
</feature>
<dbReference type="InterPro" id="IPR007016">
    <property type="entry name" value="O-antigen_ligase-rel_domated"/>
</dbReference>
<feature type="transmembrane region" description="Helical" evidence="5">
    <location>
        <begin position="144"/>
        <end position="162"/>
    </location>
</feature>
<sequence>PLPLLKVLSPQAVALRKKLGVLTYWSTISLVPYLTIKELTRWFTAVFLFILVVNLFSTRETLNRLINSLLALSIFQALYGLFLFATGSHALLWYHKKEYVTGRVHGTYRNPDHLAGYLDMVIPLHLSQVLEWRHPTPYAGEEKSKRLLGILLVVILSLALFFTVSRAGIVAFVASFAFWTHLNFRRTGGKGSRLTGYMWLFLILLAAYLLWLGINPILERFFQAASELERGRLLVWKDTIKMIKDFPIFGTGLGTYPFSLPIYKTFPTQSIFTHAHNDYLELLAEGGLVLTLPFLWATVRAIKWSLDSPSLITRGATTGMVAMLIHSFFDFNLHIPANAYIFFAIIGISWVAREWRE</sequence>
<reference evidence="7" key="1">
    <citation type="journal article" date="2020" name="mSystems">
        <title>Genome- and Community-Level Interaction Insights into Carbon Utilization and Element Cycling Functions of Hydrothermarchaeota in Hydrothermal Sediment.</title>
        <authorList>
            <person name="Zhou Z."/>
            <person name="Liu Y."/>
            <person name="Xu W."/>
            <person name="Pan J."/>
            <person name="Luo Z.H."/>
            <person name="Li M."/>
        </authorList>
    </citation>
    <scope>NUCLEOTIDE SEQUENCE [LARGE SCALE GENOMIC DNA]</scope>
    <source>
        <strain evidence="7">HyVt-115</strain>
    </source>
</reference>
<dbReference type="PANTHER" id="PTHR37422:SF23">
    <property type="entry name" value="TEICHURONIC ACID BIOSYNTHESIS PROTEIN TUAE"/>
    <property type="match status" value="1"/>
</dbReference>
<dbReference type="EMBL" id="DQWS01000218">
    <property type="protein sequence ID" value="HDD53562.1"/>
    <property type="molecule type" value="Genomic_DNA"/>
</dbReference>
<comment type="caution">
    <text evidence="7">The sequence shown here is derived from an EMBL/GenBank/DDBJ whole genome shotgun (WGS) entry which is preliminary data.</text>
</comment>
<dbReference type="PANTHER" id="PTHR37422">
    <property type="entry name" value="TEICHURONIC ACID BIOSYNTHESIS PROTEIN TUAE"/>
    <property type="match status" value="1"/>
</dbReference>
<proteinExistence type="predicted"/>
<evidence type="ECO:0000256" key="2">
    <source>
        <dbReference type="ARBA" id="ARBA00022692"/>
    </source>
</evidence>
<evidence type="ECO:0000256" key="1">
    <source>
        <dbReference type="ARBA" id="ARBA00004141"/>
    </source>
</evidence>
<dbReference type="AlphaFoldDB" id="A0A7C0U6Y9"/>